<evidence type="ECO:0000313" key="9">
    <source>
        <dbReference type="Proteomes" id="UP000325797"/>
    </source>
</evidence>
<protein>
    <recommendedName>
        <fullName evidence="2 6">Signal peptidase I</fullName>
        <ecNumber evidence="6">3.4.21.89</ecNumber>
    </recommendedName>
</protein>
<feature type="active site" evidence="5">
    <location>
        <position position="180"/>
    </location>
</feature>
<evidence type="ECO:0000256" key="1">
    <source>
        <dbReference type="ARBA" id="ARBA00009370"/>
    </source>
</evidence>
<dbReference type="PANTHER" id="PTHR43390:SF1">
    <property type="entry name" value="CHLOROPLAST PROCESSING PEPTIDASE"/>
    <property type="match status" value="1"/>
</dbReference>
<reference evidence="8 9" key="1">
    <citation type="submission" date="2019-08" db="EMBL/GenBank/DDBJ databases">
        <title>Hyperibacter terrae gen. nov., sp. nov. and Hyperibacter viscosus sp. nov., two new members in the family Rhodospirillaceae isolated from the rhizosphere of Hypericum perforatum.</title>
        <authorList>
            <person name="Noviana Z."/>
        </authorList>
    </citation>
    <scope>NUCLEOTIDE SEQUENCE [LARGE SCALE GENOMIC DNA]</scope>
    <source>
        <strain evidence="8 9">R5959</strain>
    </source>
</reference>
<dbReference type="GO" id="GO:0016020">
    <property type="term" value="C:membrane"/>
    <property type="evidence" value="ECO:0007669"/>
    <property type="project" value="UniProtKB-SubCell"/>
</dbReference>
<keyword evidence="6" id="KW-1133">Transmembrane helix</keyword>
<dbReference type="GO" id="GO:0004252">
    <property type="term" value="F:serine-type endopeptidase activity"/>
    <property type="evidence" value="ECO:0007669"/>
    <property type="project" value="InterPro"/>
</dbReference>
<proteinExistence type="inferred from homology"/>
<feature type="transmembrane region" description="Helical" evidence="6">
    <location>
        <begin position="39"/>
        <end position="56"/>
    </location>
</feature>
<evidence type="ECO:0000256" key="6">
    <source>
        <dbReference type="RuleBase" id="RU362042"/>
    </source>
</evidence>
<feature type="domain" description="Peptidase S26" evidence="7">
    <location>
        <begin position="117"/>
        <end position="295"/>
    </location>
</feature>
<keyword evidence="3 6" id="KW-0645">Protease</keyword>
<keyword evidence="4 6" id="KW-0378">Hydrolase</keyword>
<sequence>MENFALTETPQRRLPWLAALLSLLTPGLGQLYSGRPKRAVAWFLVAAVAGGAFYGARALGLIAENPGILPAVYALLVAIWIGAIVDAWRVAAQAGSIALAWYNRWYLYLAIVLLSGLAGLAVPTPSAQTQPFSMPSGSMIPTLVVGDIFQVQTDAYRSAPPQPGDVVVVTKEAGGRSFVKRVIGVAGDRVQMKEGRLYINGAMVERKDEGPFTDPDNGTGTATLTQYEEILPNGRRYRIVELSDKEFFDNTPEFLVPPGELFLLGDNRDSSMDSRAIGEFGFIPLGHVLGRVLFISGSLDPTRIGMKID</sequence>
<organism evidence="8 9">
    <name type="scientific">Hypericibacter adhaerens</name>
    <dbReference type="NCBI Taxonomy" id="2602016"/>
    <lineage>
        <taxon>Bacteria</taxon>
        <taxon>Pseudomonadati</taxon>
        <taxon>Pseudomonadota</taxon>
        <taxon>Alphaproteobacteria</taxon>
        <taxon>Rhodospirillales</taxon>
        <taxon>Dongiaceae</taxon>
        <taxon>Hypericibacter</taxon>
    </lineage>
</organism>
<accession>A0A5J6MTL6</accession>
<dbReference type="KEGG" id="hadh:FRZ61_05080"/>
<evidence type="ECO:0000256" key="3">
    <source>
        <dbReference type="ARBA" id="ARBA00022670"/>
    </source>
</evidence>
<comment type="subcellular location">
    <subcellularLocation>
        <location evidence="6">Membrane</location>
        <topology evidence="6">Single-pass type II membrane protein</topology>
    </subcellularLocation>
</comment>
<dbReference type="CDD" id="cd06530">
    <property type="entry name" value="S26_SPase_I"/>
    <property type="match status" value="1"/>
</dbReference>
<dbReference type="InterPro" id="IPR019533">
    <property type="entry name" value="Peptidase_S26"/>
</dbReference>
<dbReference type="Gene3D" id="2.10.109.10">
    <property type="entry name" value="Umud Fragment, subunit A"/>
    <property type="match status" value="1"/>
</dbReference>
<dbReference type="AlphaFoldDB" id="A0A5J6MTL6"/>
<name>A0A5J6MTL6_9PROT</name>
<feature type="transmembrane region" description="Helical" evidence="6">
    <location>
        <begin position="68"/>
        <end position="85"/>
    </location>
</feature>
<dbReference type="Pfam" id="PF10502">
    <property type="entry name" value="Peptidase_S26"/>
    <property type="match status" value="1"/>
</dbReference>
<dbReference type="InterPro" id="IPR000223">
    <property type="entry name" value="Pept_S26A_signal_pept_1"/>
</dbReference>
<dbReference type="EC" id="3.4.21.89" evidence="6"/>
<dbReference type="EMBL" id="CP042582">
    <property type="protein sequence ID" value="QEX20591.1"/>
    <property type="molecule type" value="Genomic_DNA"/>
</dbReference>
<evidence type="ECO:0000256" key="4">
    <source>
        <dbReference type="ARBA" id="ARBA00022801"/>
    </source>
</evidence>
<feature type="active site" evidence="5">
    <location>
        <position position="138"/>
    </location>
</feature>
<evidence type="ECO:0000256" key="5">
    <source>
        <dbReference type="PIRSR" id="PIRSR600223-1"/>
    </source>
</evidence>
<keyword evidence="9" id="KW-1185">Reference proteome</keyword>
<feature type="transmembrane region" description="Helical" evidence="6">
    <location>
        <begin position="105"/>
        <end position="124"/>
    </location>
</feature>
<dbReference type="GO" id="GO:0009003">
    <property type="term" value="F:signal peptidase activity"/>
    <property type="evidence" value="ECO:0007669"/>
    <property type="project" value="UniProtKB-EC"/>
</dbReference>
<gene>
    <name evidence="8" type="ORF">FRZ61_05080</name>
</gene>
<dbReference type="PANTHER" id="PTHR43390">
    <property type="entry name" value="SIGNAL PEPTIDASE I"/>
    <property type="match status" value="1"/>
</dbReference>
<dbReference type="SUPFAM" id="SSF51306">
    <property type="entry name" value="LexA/Signal peptidase"/>
    <property type="match status" value="1"/>
</dbReference>
<keyword evidence="6" id="KW-0812">Transmembrane</keyword>
<dbReference type="PRINTS" id="PR00727">
    <property type="entry name" value="LEADERPTASE"/>
</dbReference>
<dbReference type="InterPro" id="IPR036286">
    <property type="entry name" value="LexA/Signal_pep-like_sf"/>
</dbReference>
<dbReference type="PROSITE" id="PS00501">
    <property type="entry name" value="SPASE_I_1"/>
    <property type="match status" value="1"/>
</dbReference>
<comment type="similarity">
    <text evidence="1 6">Belongs to the peptidase S26 family.</text>
</comment>
<dbReference type="InterPro" id="IPR019756">
    <property type="entry name" value="Pept_S26A_signal_pept_1_Ser-AS"/>
</dbReference>
<comment type="catalytic activity">
    <reaction evidence="6">
        <text>Cleavage of hydrophobic, N-terminal signal or leader sequences from secreted and periplasmic proteins.</text>
        <dbReference type="EC" id="3.4.21.89"/>
    </reaction>
</comment>
<evidence type="ECO:0000256" key="2">
    <source>
        <dbReference type="ARBA" id="ARBA00019232"/>
    </source>
</evidence>
<dbReference type="GO" id="GO:0006465">
    <property type="term" value="P:signal peptide processing"/>
    <property type="evidence" value="ECO:0007669"/>
    <property type="project" value="InterPro"/>
</dbReference>
<keyword evidence="6" id="KW-0472">Membrane</keyword>
<comment type="caution">
    <text evidence="6">Lacks conserved residue(s) required for the propagation of feature annotation.</text>
</comment>
<dbReference type="NCBIfam" id="TIGR02227">
    <property type="entry name" value="sigpep_I_bact"/>
    <property type="match status" value="1"/>
</dbReference>
<evidence type="ECO:0000313" key="8">
    <source>
        <dbReference type="EMBL" id="QEX20591.1"/>
    </source>
</evidence>
<dbReference type="Proteomes" id="UP000325797">
    <property type="component" value="Chromosome"/>
</dbReference>
<evidence type="ECO:0000259" key="7">
    <source>
        <dbReference type="Pfam" id="PF10502"/>
    </source>
</evidence>